<evidence type="ECO:0000256" key="1">
    <source>
        <dbReference type="ARBA" id="ARBA00023004"/>
    </source>
</evidence>
<dbReference type="Proteomes" id="UP000264693">
    <property type="component" value="Chromosome"/>
</dbReference>
<name>A0A347TMU7_9BACT</name>
<dbReference type="SMART" id="SM00899">
    <property type="entry name" value="FeoA"/>
    <property type="match status" value="1"/>
</dbReference>
<dbReference type="PANTHER" id="PTHR42954">
    <property type="entry name" value="FE(2+) TRANSPORT PROTEIN A"/>
    <property type="match status" value="1"/>
</dbReference>
<dbReference type="InterPro" id="IPR007167">
    <property type="entry name" value="Fe-transptr_FeoA-like"/>
</dbReference>
<dbReference type="Pfam" id="PF04023">
    <property type="entry name" value="FeoA"/>
    <property type="match status" value="1"/>
</dbReference>
<proteinExistence type="predicted"/>
<evidence type="ECO:0000313" key="4">
    <source>
        <dbReference type="EMBL" id="PHO15980.1"/>
    </source>
</evidence>
<dbReference type="EMBL" id="NXAO01000015">
    <property type="protein sequence ID" value="PHO15980.1"/>
    <property type="molecule type" value="Genomic_DNA"/>
</dbReference>
<evidence type="ECO:0000313" key="5">
    <source>
        <dbReference type="Proteomes" id="UP000224740"/>
    </source>
</evidence>
<reference evidence="5" key="1">
    <citation type="submission" date="2017-09" db="EMBL/GenBank/DDBJ databases">
        <title>Arcobacter canalis sp. nov., a new species isolated from a water canal contaminated with urban sewage.</title>
        <authorList>
            <person name="Perez-Cataluna A."/>
            <person name="Salas-Masso N."/>
            <person name="Figueras M.J."/>
        </authorList>
    </citation>
    <scope>NUCLEOTIDE SEQUENCE [LARGE SCALE GENOMIC DNA]</scope>
    <source>
        <strain evidence="5">CECT 7727</strain>
    </source>
</reference>
<reference evidence="3 6" key="3">
    <citation type="submission" date="2018-08" db="EMBL/GenBank/DDBJ databases">
        <title>Complete genome of the Arcobacter marinus type strain JCM 15502.</title>
        <authorList>
            <person name="Miller W.G."/>
            <person name="Yee E."/>
            <person name="Huynh S."/>
            <person name="Parker C.T."/>
        </authorList>
    </citation>
    <scope>NUCLEOTIDE SEQUENCE [LARGE SCALE GENOMIC DNA]</scope>
    <source>
        <strain evidence="3 6">JCM 15502</strain>
    </source>
</reference>
<dbReference type="InterPro" id="IPR038157">
    <property type="entry name" value="FeoA_core_dom"/>
</dbReference>
<dbReference type="InterPro" id="IPR052713">
    <property type="entry name" value="FeoA"/>
</dbReference>
<reference evidence="4" key="2">
    <citation type="submission" date="2017-09" db="EMBL/GenBank/DDBJ databases">
        <authorList>
            <person name="Perez-Cataluna A."/>
            <person name="Figueras M.J."/>
            <person name="Salas-Masso N."/>
        </authorList>
    </citation>
    <scope>NUCLEOTIDE SEQUENCE</scope>
    <source>
        <strain evidence="4">CECT 7727</strain>
    </source>
</reference>
<dbReference type="EMBL" id="CP032101">
    <property type="protein sequence ID" value="AXX87925.1"/>
    <property type="molecule type" value="Genomic_DNA"/>
</dbReference>
<evidence type="ECO:0000259" key="2">
    <source>
        <dbReference type="SMART" id="SM00899"/>
    </source>
</evidence>
<dbReference type="Gene3D" id="2.30.30.90">
    <property type="match status" value="1"/>
</dbReference>
<evidence type="ECO:0000313" key="6">
    <source>
        <dbReference type="Proteomes" id="UP000264693"/>
    </source>
</evidence>
<evidence type="ECO:0000313" key="3">
    <source>
        <dbReference type="EMBL" id="AXX87925.1"/>
    </source>
</evidence>
<dbReference type="AlphaFoldDB" id="A0A347TMU7"/>
<protein>
    <submittedName>
        <fullName evidence="3">Ferrous iron transport protein A</fullName>
    </submittedName>
    <submittedName>
        <fullName evidence="4">Iron transporter</fullName>
    </submittedName>
</protein>
<feature type="domain" description="Ferrous iron transporter FeoA-like" evidence="2">
    <location>
        <begin position="1"/>
        <end position="73"/>
    </location>
</feature>
<gene>
    <name evidence="3" type="primary">feoA2</name>
    <name evidence="3" type="ORF">AMRN_2213</name>
    <name evidence="4" type="ORF">CPH92_03340</name>
</gene>
<dbReference type="SUPFAM" id="SSF50037">
    <property type="entry name" value="C-terminal domain of transcriptional repressors"/>
    <property type="match status" value="1"/>
</dbReference>
<accession>A0A347TMU7</accession>
<dbReference type="KEGG" id="amar:AMRN_2213"/>
<dbReference type="PANTHER" id="PTHR42954:SF2">
    <property type="entry name" value="FE(2+) TRANSPORT PROTEIN A"/>
    <property type="match status" value="1"/>
</dbReference>
<dbReference type="GO" id="GO:0046914">
    <property type="term" value="F:transition metal ion binding"/>
    <property type="evidence" value="ECO:0007669"/>
    <property type="project" value="InterPro"/>
</dbReference>
<dbReference type="InterPro" id="IPR008988">
    <property type="entry name" value="Transcriptional_repressor_C"/>
</dbReference>
<keyword evidence="5" id="KW-1185">Reference proteome</keyword>
<dbReference type="RefSeq" id="WP_099310370.1">
    <property type="nucleotide sequence ID" value="NZ_CP032101.1"/>
</dbReference>
<organism evidence="3 6">
    <name type="scientific">Malaciobacter marinus</name>
    <dbReference type="NCBI Taxonomy" id="505249"/>
    <lineage>
        <taxon>Bacteria</taxon>
        <taxon>Pseudomonadati</taxon>
        <taxon>Campylobacterota</taxon>
        <taxon>Epsilonproteobacteria</taxon>
        <taxon>Campylobacterales</taxon>
        <taxon>Arcobacteraceae</taxon>
        <taxon>Malaciobacter</taxon>
    </lineage>
</organism>
<dbReference type="Proteomes" id="UP000224740">
    <property type="component" value="Unassembled WGS sequence"/>
</dbReference>
<sequence>MKLSELSKGDIATIKNINCDSALKNRFYSFGIIKGSKITIEEVTMAKSTIEIKINNTKVAIRLIEAEKIEVENEHKQNN</sequence>
<keyword evidence="1" id="KW-0408">Iron</keyword>